<proteinExistence type="predicted"/>
<evidence type="ECO:0000313" key="3">
    <source>
        <dbReference type="Proteomes" id="UP000190750"/>
    </source>
</evidence>
<reference evidence="2 3" key="1">
    <citation type="submission" date="2017-01" db="EMBL/GenBank/DDBJ databases">
        <title>Genome sequencing of Rhodoferax fermentans JCM 7819.</title>
        <authorList>
            <person name="Kim Y.J."/>
            <person name="Farh M.E.-A."/>
            <person name="Yang D.-C."/>
        </authorList>
    </citation>
    <scope>NUCLEOTIDE SEQUENCE [LARGE SCALE GENOMIC DNA]</scope>
    <source>
        <strain evidence="2 3">JCM 7819</strain>
    </source>
</reference>
<evidence type="ECO:0000259" key="1">
    <source>
        <dbReference type="PROSITE" id="PS51186"/>
    </source>
</evidence>
<keyword evidence="3" id="KW-1185">Reference proteome</keyword>
<dbReference type="EMBL" id="MTJN01000002">
    <property type="protein sequence ID" value="OOV09272.1"/>
    <property type="molecule type" value="Genomic_DNA"/>
</dbReference>
<organism evidence="2 3">
    <name type="scientific">Rhodoferax fermentans</name>
    <dbReference type="NCBI Taxonomy" id="28066"/>
    <lineage>
        <taxon>Bacteria</taxon>
        <taxon>Pseudomonadati</taxon>
        <taxon>Pseudomonadota</taxon>
        <taxon>Betaproteobacteria</taxon>
        <taxon>Burkholderiales</taxon>
        <taxon>Comamonadaceae</taxon>
        <taxon>Rhodoferax</taxon>
    </lineage>
</organism>
<dbReference type="Pfam" id="PF00583">
    <property type="entry name" value="Acetyltransf_1"/>
    <property type="match status" value="1"/>
</dbReference>
<dbReference type="InterPro" id="IPR000182">
    <property type="entry name" value="GNAT_dom"/>
</dbReference>
<protein>
    <recommendedName>
        <fullName evidence="1">N-acetyltransferase domain-containing protein</fullName>
    </recommendedName>
</protein>
<dbReference type="RefSeq" id="WP_158081311.1">
    <property type="nucleotide sequence ID" value="NZ_MTJN01000002.1"/>
</dbReference>
<dbReference type="PROSITE" id="PS51186">
    <property type="entry name" value="GNAT"/>
    <property type="match status" value="1"/>
</dbReference>
<sequence>MDIQVHFRPYSRNERETCLGLFDANCPDFFAPVERPDYASFLDTSSACYELCLVQGQVVGAFGLTGHERLRRSLSWLLIHPSSQDLGIGSVVMARVIRLAVSLGLELVEIAASHKSAPFFTKFGAVINGFFPDGWGPGMHRVDMALALQRSNRPLRTQPLRGPV</sequence>
<dbReference type="OrthoDB" id="9792436at2"/>
<dbReference type="Proteomes" id="UP000190750">
    <property type="component" value="Unassembled WGS sequence"/>
</dbReference>
<dbReference type="Gene3D" id="3.40.630.30">
    <property type="match status" value="1"/>
</dbReference>
<dbReference type="STRING" id="28066.RF819_18185"/>
<name>A0A1T1AYS9_RHOFE</name>
<dbReference type="GO" id="GO:0016747">
    <property type="term" value="F:acyltransferase activity, transferring groups other than amino-acyl groups"/>
    <property type="evidence" value="ECO:0007669"/>
    <property type="project" value="InterPro"/>
</dbReference>
<dbReference type="SUPFAM" id="SSF55729">
    <property type="entry name" value="Acyl-CoA N-acyltransferases (Nat)"/>
    <property type="match status" value="1"/>
</dbReference>
<dbReference type="CDD" id="cd04301">
    <property type="entry name" value="NAT_SF"/>
    <property type="match status" value="1"/>
</dbReference>
<comment type="caution">
    <text evidence="2">The sequence shown here is derived from an EMBL/GenBank/DDBJ whole genome shotgun (WGS) entry which is preliminary data.</text>
</comment>
<dbReference type="InterPro" id="IPR016181">
    <property type="entry name" value="Acyl_CoA_acyltransferase"/>
</dbReference>
<gene>
    <name evidence="2" type="ORF">RF819_18185</name>
</gene>
<evidence type="ECO:0000313" key="2">
    <source>
        <dbReference type="EMBL" id="OOV09272.1"/>
    </source>
</evidence>
<feature type="domain" description="N-acetyltransferase" evidence="1">
    <location>
        <begin position="5"/>
        <end position="149"/>
    </location>
</feature>
<dbReference type="AlphaFoldDB" id="A0A1T1AYS9"/>
<accession>A0A1T1AYS9</accession>